<evidence type="ECO:0000256" key="7">
    <source>
        <dbReference type="ARBA" id="ARBA00024733"/>
    </source>
</evidence>
<evidence type="ECO:0000313" key="12">
    <source>
        <dbReference type="Proteomes" id="UP000276215"/>
    </source>
</evidence>
<dbReference type="SUPFAM" id="SSF47396">
    <property type="entry name" value="Transcription factor IIA (TFIIA), alpha-helical domain"/>
    <property type="match status" value="1"/>
</dbReference>
<dbReference type="Proteomes" id="UP000276215">
    <property type="component" value="Unassembled WGS sequence"/>
</dbReference>
<evidence type="ECO:0000313" key="11">
    <source>
        <dbReference type="EMBL" id="RPA94105.1"/>
    </source>
</evidence>
<keyword evidence="5" id="KW-0804">Transcription</keyword>
<gene>
    <name evidence="11" type="ORF">L873DRAFT_1846752</name>
</gene>
<dbReference type="InterPro" id="IPR015872">
    <property type="entry name" value="TFIIA_gsu_N"/>
</dbReference>
<protein>
    <recommendedName>
        <fullName evidence="3">Transcription initiation factor IIA subunit 2</fullName>
    </recommendedName>
    <alternativeName>
        <fullName evidence="9">General transcription factor IIA subunit 2</fullName>
    </alternativeName>
    <alternativeName>
        <fullName evidence="8">Transcription initiation factor IIA small chain</fullName>
    </alternativeName>
</protein>
<dbReference type="InterPro" id="IPR009083">
    <property type="entry name" value="TFIIA_a-hlx"/>
</dbReference>
<dbReference type="OrthoDB" id="586585at2759"/>
<evidence type="ECO:0000256" key="3">
    <source>
        <dbReference type="ARBA" id="ARBA00019928"/>
    </source>
</evidence>
<dbReference type="GO" id="GO:0005672">
    <property type="term" value="C:transcription factor TFIIA complex"/>
    <property type="evidence" value="ECO:0007669"/>
    <property type="project" value="InterPro"/>
</dbReference>
<dbReference type="InterPro" id="IPR003194">
    <property type="entry name" value="TFIIA_gsu"/>
</dbReference>
<evidence type="ECO:0000256" key="1">
    <source>
        <dbReference type="ARBA" id="ARBA00004123"/>
    </source>
</evidence>
<evidence type="ECO:0000259" key="10">
    <source>
        <dbReference type="Pfam" id="PF02268"/>
    </source>
</evidence>
<comment type="subcellular location">
    <subcellularLocation>
        <location evidence="1">Nucleus</location>
    </subcellularLocation>
</comment>
<dbReference type="PANTHER" id="PTHR10966">
    <property type="entry name" value="TRANSCRIPTION INITIATION FACTOR IIA SUBUNIT 2"/>
    <property type="match status" value="1"/>
</dbReference>
<accession>A0A3N4J7F2</accession>
<keyword evidence="4" id="KW-0805">Transcription regulation</keyword>
<evidence type="ECO:0000256" key="2">
    <source>
        <dbReference type="ARBA" id="ARBA00007675"/>
    </source>
</evidence>
<sequence>MKYMKDGNPIIWDIYRRASVCVALLDVLDALVNTGKITQSLARRILYNYDVSVQDNIGKCGVEIKMKAKIIDYKFVESVWWFNLKDVIISEGPIRRRTGKEIIRFPGPLRVVAVGYDATAKTVSTRIPGRHQTYKSERV</sequence>
<evidence type="ECO:0000256" key="6">
    <source>
        <dbReference type="ARBA" id="ARBA00023242"/>
    </source>
</evidence>
<name>A0A3N4J7F2_9PEZI</name>
<dbReference type="Pfam" id="PF02268">
    <property type="entry name" value="TFIIA_gamma_N"/>
    <property type="match status" value="1"/>
</dbReference>
<dbReference type="GO" id="GO:0006367">
    <property type="term" value="P:transcription initiation at RNA polymerase II promoter"/>
    <property type="evidence" value="ECO:0007669"/>
    <property type="project" value="InterPro"/>
</dbReference>
<comment type="function">
    <text evidence="7">TFIIA is a component of the transcription machinery of RNA polymerase II and plays an important role in transcriptional activation. TFIIA in a complex with TBP mediates transcriptional activity.</text>
</comment>
<evidence type="ECO:0000256" key="9">
    <source>
        <dbReference type="ARBA" id="ARBA00032215"/>
    </source>
</evidence>
<organism evidence="11 12">
    <name type="scientific">Choiromyces venosus 120613-1</name>
    <dbReference type="NCBI Taxonomy" id="1336337"/>
    <lineage>
        <taxon>Eukaryota</taxon>
        <taxon>Fungi</taxon>
        <taxon>Dikarya</taxon>
        <taxon>Ascomycota</taxon>
        <taxon>Pezizomycotina</taxon>
        <taxon>Pezizomycetes</taxon>
        <taxon>Pezizales</taxon>
        <taxon>Tuberaceae</taxon>
        <taxon>Choiromyces</taxon>
    </lineage>
</organism>
<evidence type="ECO:0000256" key="8">
    <source>
        <dbReference type="ARBA" id="ARBA00029848"/>
    </source>
</evidence>
<dbReference type="STRING" id="1336337.A0A3N4J7F2"/>
<reference evidence="11 12" key="1">
    <citation type="journal article" date="2018" name="Nat. Ecol. Evol.">
        <title>Pezizomycetes genomes reveal the molecular basis of ectomycorrhizal truffle lifestyle.</title>
        <authorList>
            <person name="Murat C."/>
            <person name="Payen T."/>
            <person name="Noel B."/>
            <person name="Kuo A."/>
            <person name="Morin E."/>
            <person name="Chen J."/>
            <person name="Kohler A."/>
            <person name="Krizsan K."/>
            <person name="Balestrini R."/>
            <person name="Da Silva C."/>
            <person name="Montanini B."/>
            <person name="Hainaut M."/>
            <person name="Levati E."/>
            <person name="Barry K.W."/>
            <person name="Belfiori B."/>
            <person name="Cichocki N."/>
            <person name="Clum A."/>
            <person name="Dockter R.B."/>
            <person name="Fauchery L."/>
            <person name="Guy J."/>
            <person name="Iotti M."/>
            <person name="Le Tacon F."/>
            <person name="Lindquist E.A."/>
            <person name="Lipzen A."/>
            <person name="Malagnac F."/>
            <person name="Mello A."/>
            <person name="Molinier V."/>
            <person name="Miyauchi S."/>
            <person name="Poulain J."/>
            <person name="Riccioni C."/>
            <person name="Rubini A."/>
            <person name="Sitrit Y."/>
            <person name="Splivallo R."/>
            <person name="Traeger S."/>
            <person name="Wang M."/>
            <person name="Zifcakova L."/>
            <person name="Wipf D."/>
            <person name="Zambonelli A."/>
            <person name="Paolocci F."/>
            <person name="Nowrousian M."/>
            <person name="Ottonello S."/>
            <person name="Baldrian P."/>
            <person name="Spatafora J.W."/>
            <person name="Henrissat B."/>
            <person name="Nagy L.G."/>
            <person name="Aury J.M."/>
            <person name="Wincker P."/>
            <person name="Grigoriev I.V."/>
            <person name="Bonfante P."/>
            <person name="Martin F.M."/>
        </authorList>
    </citation>
    <scope>NUCLEOTIDE SEQUENCE [LARGE SCALE GENOMIC DNA]</scope>
    <source>
        <strain evidence="11 12">120613-1</strain>
    </source>
</reference>
<comment type="similarity">
    <text evidence="2">Belongs to the TFIIA subunit 2 family.</text>
</comment>
<keyword evidence="12" id="KW-1185">Reference proteome</keyword>
<dbReference type="InterPro" id="IPR009088">
    <property type="entry name" value="TFIIA_b-brl"/>
</dbReference>
<dbReference type="EMBL" id="ML120442">
    <property type="protein sequence ID" value="RPA94105.1"/>
    <property type="molecule type" value="Genomic_DNA"/>
</dbReference>
<dbReference type="SUPFAM" id="SSF50784">
    <property type="entry name" value="Transcription factor IIA (TFIIA), beta-barrel domain"/>
    <property type="match status" value="1"/>
</dbReference>
<keyword evidence="6" id="KW-0539">Nucleus</keyword>
<dbReference type="Gene3D" id="1.10.287.190">
    <property type="entry name" value="Transcription factor IIA gamma subunit, alpha-helical domain"/>
    <property type="match status" value="1"/>
</dbReference>
<evidence type="ECO:0000256" key="5">
    <source>
        <dbReference type="ARBA" id="ARBA00023163"/>
    </source>
</evidence>
<dbReference type="AlphaFoldDB" id="A0A3N4J7F2"/>
<feature type="domain" description="Transcription initiation factor IIA gamma subunit N-terminal" evidence="10">
    <location>
        <begin position="12"/>
        <end position="56"/>
    </location>
</feature>
<proteinExistence type="inferred from homology"/>
<evidence type="ECO:0000256" key="4">
    <source>
        <dbReference type="ARBA" id="ARBA00023015"/>
    </source>
</evidence>